<evidence type="ECO:0000256" key="1">
    <source>
        <dbReference type="SAM" id="SignalP"/>
    </source>
</evidence>
<dbReference type="EMBL" id="BMVC01000001">
    <property type="protein sequence ID" value="GHC78056.1"/>
    <property type="molecule type" value="Genomic_DNA"/>
</dbReference>
<feature type="chain" id="PRO_5039293016" description="Ricin B lectin domain-containing protein" evidence="1">
    <location>
        <begin position="24"/>
        <end position="177"/>
    </location>
</feature>
<dbReference type="AlphaFoldDB" id="A0A918WSG0"/>
<reference evidence="3" key="2">
    <citation type="submission" date="2020-09" db="EMBL/GenBank/DDBJ databases">
        <authorList>
            <person name="Sun Q."/>
            <person name="Ohkuma M."/>
        </authorList>
    </citation>
    <scope>NUCLEOTIDE SEQUENCE</scope>
    <source>
        <strain evidence="3">JCM 4637</strain>
    </source>
</reference>
<proteinExistence type="predicted"/>
<dbReference type="InterPro" id="IPR035992">
    <property type="entry name" value="Ricin_B-like_lectins"/>
</dbReference>
<evidence type="ECO:0000313" key="4">
    <source>
        <dbReference type="Proteomes" id="UP000638353"/>
    </source>
</evidence>
<dbReference type="Proteomes" id="UP000638353">
    <property type="component" value="Unassembled WGS sequence"/>
</dbReference>
<name>A0A918WSG0_9ACTN</name>
<comment type="caution">
    <text evidence="3">The sequence shown here is derived from an EMBL/GenBank/DDBJ whole genome shotgun (WGS) entry which is preliminary data.</text>
</comment>
<dbReference type="InterPro" id="IPR000772">
    <property type="entry name" value="Ricin_B_lectin"/>
</dbReference>
<sequence>MRRLLTAAAAGAAALGLLGPVTAAHSAPAKAPAQARAQAQAPAAVGQYIWNLHANGEFCLTPKGNGKANGTIVTLWTCTDTAPQRWHRDSRDRLVNDASGKCLTPQGNAYNTNGAVLTLWTCGTNDSQEWSSKTRTLLHAHSFKAITPKGGSVANGVYATLWTNNAYSYQTWGLTGR</sequence>
<protein>
    <recommendedName>
        <fullName evidence="2">Ricin B lectin domain-containing protein</fullName>
    </recommendedName>
</protein>
<dbReference type="CDD" id="cd00161">
    <property type="entry name" value="beta-trefoil_Ricin-like"/>
    <property type="match status" value="1"/>
</dbReference>
<accession>A0A918WSG0</accession>
<evidence type="ECO:0000259" key="2">
    <source>
        <dbReference type="SMART" id="SM00458"/>
    </source>
</evidence>
<dbReference type="PROSITE" id="PS50231">
    <property type="entry name" value="RICIN_B_LECTIN"/>
    <property type="match status" value="1"/>
</dbReference>
<feature type="signal peptide" evidence="1">
    <location>
        <begin position="1"/>
        <end position="23"/>
    </location>
</feature>
<dbReference type="SUPFAM" id="SSF50370">
    <property type="entry name" value="Ricin B-like lectins"/>
    <property type="match status" value="1"/>
</dbReference>
<dbReference type="Gene3D" id="2.80.10.50">
    <property type="match status" value="2"/>
</dbReference>
<reference evidence="3" key="1">
    <citation type="journal article" date="2014" name="Int. J. Syst. Evol. Microbiol.">
        <title>Complete genome sequence of Corynebacterium casei LMG S-19264T (=DSM 44701T), isolated from a smear-ripened cheese.</title>
        <authorList>
            <consortium name="US DOE Joint Genome Institute (JGI-PGF)"/>
            <person name="Walter F."/>
            <person name="Albersmeier A."/>
            <person name="Kalinowski J."/>
            <person name="Ruckert C."/>
        </authorList>
    </citation>
    <scope>NUCLEOTIDE SEQUENCE</scope>
    <source>
        <strain evidence="3">JCM 4637</strain>
    </source>
</reference>
<dbReference type="SMART" id="SM00458">
    <property type="entry name" value="RICIN"/>
    <property type="match status" value="1"/>
</dbReference>
<evidence type="ECO:0000313" key="3">
    <source>
        <dbReference type="EMBL" id="GHC78056.1"/>
    </source>
</evidence>
<dbReference type="Pfam" id="PF00652">
    <property type="entry name" value="Ricin_B_lectin"/>
    <property type="match status" value="1"/>
</dbReference>
<feature type="domain" description="Ricin B lectin" evidence="2">
    <location>
        <begin position="46"/>
        <end position="175"/>
    </location>
</feature>
<dbReference type="RefSeq" id="WP_189820818.1">
    <property type="nucleotide sequence ID" value="NZ_BMVC01000001.1"/>
</dbReference>
<keyword evidence="1" id="KW-0732">Signal</keyword>
<organism evidence="3 4">
    <name type="scientific">Streptomyces finlayi</name>
    <dbReference type="NCBI Taxonomy" id="67296"/>
    <lineage>
        <taxon>Bacteria</taxon>
        <taxon>Bacillati</taxon>
        <taxon>Actinomycetota</taxon>
        <taxon>Actinomycetes</taxon>
        <taxon>Kitasatosporales</taxon>
        <taxon>Streptomycetaceae</taxon>
        <taxon>Streptomyces</taxon>
    </lineage>
</organism>
<gene>
    <name evidence="3" type="ORF">GCM10010334_02960</name>
</gene>